<dbReference type="PROSITE" id="PS51257">
    <property type="entry name" value="PROKAR_LIPOPROTEIN"/>
    <property type="match status" value="1"/>
</dbReference>
<dbReference type="SUPFAM" id="SSF51905">
    <property type="entry name" value="FAD/NAD(P)-binding domain"/>
    <property type="match status" value="2"/>
</dbReference>
<keyword evidence="9" id="KW-0073">Auxin biosynthesis</keyword>
<keyword evidence="14" id="KW-1185">Reference proteome</keyword>
<dbReference type="Proteomes" id="UP000515151">
    <property type="component" value="Chromosome 4"/>
</dbReference>
<reference evidence="14" key="3">
    <citation type="journal article" date="2020" name="Plant Biotechnol. J.">
        <title>The pomegranate (Punica granatum L.) draft genome dissects genetic divergence between soft- and hard-seeded cultivars.</title>
        <authorList>
            <person name="Luo X."/>
            <person name="Li H."/>
            <person name="Wu Z."/>
            <person name="Yao W."/>
            <person name="Zhao P."/>
            <person name="Cao D."/>
            <person name="Yu H."/>
            <person name="Li K."/>
            <person name="Poudel K."/>
            <person name="Zhao D."/>
            <person name="Zhang F."/>
            <person name="Xia X."/>
            <person name="Chen L."/>
            <person name="Wang Q."/>
            <person name="Jing D."/>
            <person name="Cao S."/>
        </authorList>
    </citation>
    <scope>NUCLEOTIDE SEQUENCE [LARGE SCALE GENOMIC DNA]</scope>
</reference>
<dbReference type="PRINTS" id="PR00469">
    <property type="entry name" value="PNDRDTASEII"/>
</dbReference>
<dbReference type="OrthoDB" id="66881at2759"/>
<evidence type="ECO:0000256" key="3">
    <source>
        <dbReference type="ARBA" id="ARBA00009183"/>
    </source>
</evidence>
<sequence>MSVREVTVAIVGAGPAGLATSACLNYANVPNIVLERENVCASLWKKRAYDRVKLHLAKEFCHLPLMPIPPSLPRFVPRVDFINYLDDYASSFNVELCYNRTVESASYDKTTGKWRIVVKNTEPVLGEYEAYIAKFLVVATGENSEGVIPKVPGLDGFSGEWMHSSLYENARRFVDKDVLVVGCGNSGMEIAYDLSSNGANTSIVVRNPVHVLTVEIVYLGMSLLRYLPMSIVDNIVVLLSKLRFGKMSKHYGIERPKEGPFSFKEKTGRTPTIDVGAMDRIKEGKIEVLPAIEKIKGDVVEFEDGEKAHIDAIIFATGYKSTVRNWLKGGEDLFNAQGMPKESFPNHWKGKNGLYCAGFSRKGLAGISKDAVNIANDIVSSYTFDNCH</sequence>
<dbReference type="Gene3D" id="3.50.50.60">
    <property type="entry name" value="FAD/NAD(P)-binding domain"/>
    <property type="match status" value="1"/>
</dbReference>
<keyword evidence="7 11" id="KW-0560">Oxidoreductase</keyword>
<evidence type="ECO:0000256" key="4">
    <source>
        <dbReference type="ARBA" id="ARBA00022630"/>
    </source>
</evidence>
<reference evidence="15" key="4">
    <citation type="submission" date="2025-04" db="UniProtKB">
        <authorList>
            <consortium name="RefSeq"/>
        </authorList>
    </citation>
    <scope>IDENTIFICATION</scope>
    <source>
        <tissue evidence="15">Leaf</tissue>
    </source>
</reference>
<evidence type="ECO:0000256" key="1">
    <source>
        <dbReference type="ARBA" id="ARBA00001974"/>
    </source>
</evidence>
<proteinExistence type="inferred from homology"/>
<dbReference type="PANTHER" id="PTHR43539">
    <property type="entry name" value="FLAVIN-BINDING MONOOXYGENASE-LIKE PROTEIN (AFU_ORTHOLOGUE AFUA_4G09220)"/>
    <property type="match status" value="1"/>
</dbReference>
<evidence type="ECO:0000256" key="2">
    <source>
        <dbReference type="ARBA" id="ARBA00004814"/>
    </source>
</evidence>
<comment type="similarity">
    <text evidence="3 11">Belongs to the FMO family.</text>
</comment>
<keyword evidence="4 11" id="KW-0285">Flavoprotein</keyword>
<keyword evidence="8 11" id="KW-0503">Monooxygenase</keyword>
<dbReference type="PRINTS" id="PR00368">
    <property type="entry name" value="FADPNR"/>
</dbReference>
<dbReference type="RefSeq" id="XP_031390855.1">
    <property type="nucleotide sequence ID" value="XM_031534995.1"/>
</dbReference>
<dbReference type="InterPro" id="IPR000960">
    <property type="entry name" value="Flavin_mOase"/>
</dbReference>
<protein>
    <recommendedName>
        <fullName evidence="11">Flavin-containing monooxygenase</fullName>
        <ecNumber evidence="11">1.-.-.-</ecNumber>
    </recommendedName>
</protein>
<dbReference type="AlphaFoldDB" id="A0A218XKZ7"/>
<name>A0A218XKZ7_PUNGR</name>
<reference evidence="12" key="2">
    <citation type="submission" date="2017-06" db="EMBL/GenBank/DDBJ databases">
        <title>The pomegranate genome and the genomics of punicalagin biosynthesis.</title>
        <authorList>
            <person name="Xu C."/>
        </authorList>
    </citation>
    <scope>NUCLEOTIDE SEQUENCE [LARGE SCALE GENOMIC DNA]</scope>
    <source>
        <tissue evidence="12">Fresh leaf</tissue>
    </source>
</reference>
<keyword evidence="6" id="KW-0521">NADP</keyword>
<evidence type="ECO:0000313" key="14">
    <source>
        <dbReference type="Proteomes" id="UP000515151"/>
    </source>
</evidence>
<dbReference type="GO" id="GO:0009851">
    <property type="term" value="P:auxin biosynthetic process"/>
    <property type="evidence" value="ECO:0007669"/>
    <property type="project" value="UniProtKB-KW"/>
</dbReference>
<evidence type="ECO:0000313" key="15">
    <source>
        <dbReference type="RefSeq" id="XP_031390855.1"/>
    </source>
</evidence>
<comment type="pathway">
    <text evidence="2">Plant hormone metabolism; auxin biosynthesis.</text>
</comment>
<dbReference type="GO" id="GO:0050661">
    <property type="term" value="F:NADP binding"/>
    <property type="evidence" value="ECO:0007669"/>
    <property type="project" value="InterPro"/>
</dbReference>
<dbReference type="Pfam" id="PF00743">
    <property type="entry name" value="FMO-like"/>
    <property type="match status" value="1"/>
</dbReference>
<evidence type="ECO:0000313" key="13">
    <source>
        <dbReference type="Proteomes" id="UP000197138"/>
    </source>
</evidence>
<evidence type="ECO:0000313" key="12">
    <source>
        <dbReference type="EMBL" id="OWM85151.1"/>
    </source>
</evidence>
<gene>
    <name evidence="15" type="primary">LOC116203309</name>
    <name evidence="12" type="ORF">CDL15_Pgr027938</name>
</gene>
<evidence type="ECO:0000256" key="8">
    <source>
        <dbReference type="ARBA" id="ARBA00023033"/>
    </source>
</evidence>
<organism evidence="12 13">
    <name type="scientific">Punica granatum</name>
    <name type="common">Pomegranate</name>
    <dbReference type="NCBI Taxonomy" id="22663"/>
    <lineage>
        <taxon>Eukaryota</taxon>
        <taxon>Viridiplantae</taxon>
        <taxon>Streptophyta</taxon>
        <taxon>Embryophyta</taxon>
        <taxon>Tracheophyta</taxon>
        <taxon>Spermatophyta</taxon>
        <taxon>Magnoliopsida</taxon>
        <taxon>eudicotyledons</taxon>
        <taxon>Gunneridae</taxon>
        <taxon>Pentapetalae</taxon>
        <taxon>rosids</taxon>
        <taxon>malvids</taxon>
        <taxon>Myrtales</taxon>
        <taxon>Lythraceae</taxon>
        <taxon>Punica</taxon>
    </lineage>
</organism>
<dbReference type="PIRSF" id="PIRSF000332">
    <property type="entry name" value="FMO"/>
    <property type="match status" value="1"/>
</dbReference>
<reference evidence="13" key="1">
    <citation type="journal article" date="2017" name="Plant J.">
        <title>The pomegranate (Punica granatum L.) genome and the genomics of punicalagin biosynthesis.</title>
        <authorList>
            <person name="Qin G."/>
            <person name="Xu C."/>
            <person name="Ming R."/>
            <person name="Tang H."/>
            <person name="Guyot R."/>
            <person name="Kramer E.M."/>
            <person name="Hu Y."/>
            <person name="Yi X."/>
            <person name="Qi Y."/>
            <person name="Xu X."/>
            <person name="Gao Z."/>
            <person name="Pan H."/>
            <person name="Jian J."/>
            <person name="Tian Y."/>
            <person name="Yue Z."/>
            <person name="Xu Y."/>
        </authorList>
    </citation>
    <scope>NUCLEOTIDE SEQUENCE [LARGE SCALE GENOMIC DNA]</scope>
    <source>
        <strain evidence="13">cv. Dabenzi</strain>
    </source>
</reference>
<dbReference type="GeneID" id="116203309"/>
<dbReference type="GO" id="GO:0004499">
    <property type="term" value="F:N,N-dimethylaniline monooxygenase activity"/>
    <property type="evidence" value="ECO:0007669"/>
    <property type="project" value="InterPro"/>
</dbReference>
<dbReference type="Proteomes" id="UP000197138">
    <property type="component" value="Unassembled WGS sequence"/>
</dbReference>
<evidence type="ECO:0000256" key="11">
    <source>
        <dbReference type="RuleBase" id="RU361177"/>
    </source>
</evidence>
<dbReference type="GO" id="GO:0103075">
    <property type="term" value="F:indole-3-pyruvate monooxygenase activity"/>
    <property type="evidence" value="ECO:0007669"/>
    <property type="project" value="UniProtKB-EC"/>
</dbReference>
<dbReference type="PANTHER" id="PTHR43539:SF9">
    <property type="entry name" value="INDOLE-3-PYRUVATE MONOOXYGENASE YUCCA11-RELATED"/>
    <property type="match status" value="1"/>
</dbReference>
<dbReference type="GO" id="GO:0050660">
    <property type="term" value="F:flavin adenine dinucleotide binding"/>
    <property type="evidence" value="ECO:0007669"/>
    <property type="project" value="InterPro"/>
</dbReference>
<comment type="catalytic activity">
    <reaction evidence="10">
        <text>indole-3-pyruvate + NADPH + O2 + H(+) = (indol-3-yl)acetate + CO2 + NADP(+) + H2O</text>
        <dbReference type="Rhea" id="RHEA:34331"/>
        <dbReference type="ChEBI" id="CHEBI:15377"/>
        <dbReference type="ChEBI" id="CHEBI:15378"/>
        <dbReference type="ChEBI" id="CHEBI:15379"/>
        <dbReference type="ChEBI" id="CHEBI:16526"/>
        <dbReference type="ChEBI" id="CHEBI:17640"/>
        <dbReference type="ChEBI" id="CHEBI:30854"/>
        <dbReference type="ChEBI" id="CHEBI:57783"/>
        <dbReference type="ChEBI" id="CHEBI:58349"/>
        <dbReference type="EC" id="1.14.13.168"/>
    </reaction>
</comment>
<dbReference type="InterPro" id="IPR050982">
    <property type="entry name" value="Auxin_biosynth/cation_transpt"/>
</dbReference>
<dbReference type="InterPro" id="IPR036188">
    <property type="entry name" value="FAD/NAD-bd_sf"/>
</dbReference>
<evidence type="ECO:0000256" key="10">
    <source>
        <dbReference type="ARBA" id="ARBA00047707"/>
    </source>
</evidence>
<evidence type="ECO:0000256" key="6">
    <source>
        <dbReference type="ARBA" id="ARBA00022857"/>
    </source>
</evidence>
<dbReference type="InterPro" id="IPR020946">
    <property type="entry name" value="Flavin_mOase-like"/>
</dbReference>
<evidence type="ECO:0000256" key="5">
    <source>
        <dbReference type="ARBA" id="ARBA00022827"/>
    </source>
</evidence>
<evidence type="ECO:0000256" key="9">
    <source>
        <dbReference type="ARBA" id="ARBA00023070"/>
    </source>
</evidence>
<keyword evidence="5 11" id="KW-0274">FAD</keyword>
<dbReference type="EC" id="1.-.-.-" evidence="11"/>
<evidence type="ECO:0000256" key="7">
    <source>
        <dbReference type="ARBA" id="ARBA00023002"/>
    </source>
</evidence>
<accession>A0A218XKZ7</accession>
<dbReference type="EMBL" id="MTKT01001287">
    <property type="protein sequence ID" value="OWM85151.1"/>
    <property type="molecule type" value="Genomic_DNA"/>
</dbReference>
<comment type="cofactor">
    <cofactor evidence="1 11">
        <name>FAD</name>
        <dbReference type="ChEBI" id="CHEBI:57692"/>
    </cofactor>
</comment>